<comment type="caution">
    <text evidence="2">The sequence shown here is derived from an EMBL/GenBank/DDBJ whole genome shotgun (WGS) entry which is preliminary data.</text>
</comment>
<feature type="compositionally biased region" description="Basic and acidic residues" evidence="1">
    <location>
        <begin position="38"/>
        <end position="55"/>
    </location>
</feature>
<gene>
    <name evidence="2" type="ORF">GIL414_LOCUS52430</name>
</gene>
<feature type="region of interest" description="Disordered" evidence="1">
    <location>
        <begin position="1"/>
        <end position="80"/>
    </location>
</feature>
<feature type="non-terminal residue" evidence="2">
    <location>
        <position position="80"/>
    </location>
</feature>
<feature type="compositionally biased region" description="Polar residues" evidence="1">
    <location>
        <begin position="56"/>
        <end position="66"/>
    </location>
</feature>
<evidence type="ECO:0000313" key="2">
    <source>
        <dbReference type="EMBL" id="CAF4913296.1"/>
    </source>
</evidence>
<feature type="compositionally biased region" description="Basic and acidic residues" evidence="1">
    <location>
        <begin position="1"/>
        <end position="10"/>
    </location>
</feature>
<sequence>RENSHRDRENALQSLRKATTGSEVNTLANVAGTTSIRNYREDSRNISHEQSRNESDAQLSNTSSSVRVDKTYNHSTTIIN</sequence>
<proteinExistence type="predicted"/>
<protein>
    <submittedName>
        <fullName evidence="2">Uncharacterized protein</fullName>
    </submittedName>
</protein>
<evidence type="ECO:0000313" key="3">
    <source>
        <dbReference type="Proteomes" id="UP000681720"/>
    </source>
</evidence>
<dbReference type="AlphaFoldDB" id="A0A8S3CD50"/>
<feature type="non-terminal residue" evidence="2">
    <location>
        <position position="1"/>
    </location>
</feature>
<dbReference type="EMBL" id="CAJOBJ010179638">
    <property type="protein sequence ID" value="CAF4913296.1"/>
    <property type="molecule type" value="Genomic_DNA"/>
</dbReference>
<dbReference type="Proteomes" id="UP000681720">
    <property type="component" value="Unassembled WGS sequence"/>
</dbReference>
<organism evidence="2 3">
    <name type="scientific">Rotaria magnacalcarata</name>
    <dbReference type="NCBI Taxonomy" id="392030"/>
    <lineage>
        <taxon>Eukaryota</taxon>
        <taxon>Metazoa</taxon>
        <taxon>Spiralia</taxon>
        <taxon>Gnathifera</taxon>
        <taxon>Rotifera</taxon>
        <taxon>Eurotatoria</taxon>
        <taxon>Bdelloidea</taxon>
        <taxon>Philodinida</taxon>
        <taxon>Philodinidae</taxon>
        <taxon>Rotaria</taxon>
    </lineage>
</organism>
<feature type="compositionally biased region" description="Polar residues" evidence="1">
    <location>
        <begin position="11"/>
        <end position="37"/>
    </location>
</feature>
<reference evidence="2" key="1">
    <citation type="submission" date="2021-02" db="EMBL/GenBank/DDBJ databases">
        <authorList>
            <person name="Nowell W R."/>
        </authorList>
    </citation>
    <scope>NUCLEOTIDE SEQUENCE</scope>
</reference>
<name>A0A8S3CD50_9BILA</name>
<accession>A0A8S3CD50</accession>
<evidence type="ECO:0000256" key="1">
    <source>
        <dbReference type="SAM" id="MobiDB-lite"/>
    </source>
</evidence>